<dbReference type="Proteomes" id="UP000423756">
    <property type="component" value="Unassembled WGS sequence"/>
</dbReference>
<evidence type="ECO:0000313" key="1">
    <source>
        <dbReference type="EMBL" id="KAB0463417.1"/>
    </source>
</evidence>
<dbReference type="EMBL" id="VZPX01000142">
    <property type="protein sequence ID" value="KAB0463417.1"/>
    <property type="molecule type" value="Genomic_DNA"/>
</dbReference>
<protein>
    <submittedName>
        <fullName evidence="1">Uncharacterized protein</fullName>
    </submittedName>
</protein>
<comment type="caution">
    <text evidence="1">The sequence shown here is derived from an EMBL/GenBank/DDBJ whole genome shotgun (WGS) entry which is preliminary data.</text>
</comment>
<gene>
    <name evidence="1" type="ORF">F7Q91_24980</name>
</gene>
<reference evidence="1 2" key="1">
    <citation type="submission" date="2019-09" db="EMBL/GenBank/DDBJ databases">
        <title>Draft genome sequences of 48 bacterial type strains from the CCUG.</title>
        <authorList>
            <person name="Tunovic T."/>
            <person name="Pineiro-Iglesias B."/>
            <person name="Unosson C."/>
            <person name="Inganas E."/>
            <person name="Ohlen M."/>
            <person name="Cardew S."/>
            <person name="Jensie-Markopoulos S."/>
            <person name="Salva-Serra F."/>
            <person name="Jaen-Luchoro D."/>
            <person name="Karlsson R."/>
            <person name="Svensson-Stadler L."/>
            <person name="Chun J."/>
            <person name="Moore E."/>
        </authorList>
    </citation>
    <scope>NUCLEOTIDE SEQUENCE [LARGE SCALE GENOMIC DNA]</scope>
    <source>
        <strain evidence="1 2">CCUG 48643</strain>
    </source>
</reference>
<name>A0A7V7NP87_9VIBR</name>
<evidence type="ECO:0000313" key="2">
    <source>
        <dbReference type="Proteomes" id="UP000423756"/>
    </source>
</evidence>
<dbReference type="AlphaFoldDB" id="A0A7V7NP87"/>
<proteinExistence type="predicted"/>
<accession>A0A7V7NP87</accession>
<organism evidence="1 2">
    <name type="scientific">Vibrio chagasii</name>
    <dbReference type="NCBI Taxonomy" id="170679"/>
    <lineage>
        <taxon>Bacteria</taxon>
        <taxon>Pseudomonadati</taxon>
        <taxon>Pseudomonadota</taxon>
        <taxon>Gammaproteobacteria</taxon>
        <taxon>Vibrionales</taxon>
        <taxon>Vibrionaceae</taxon>
        <taxon>Vibrio</taxon>
    </lineage>
</organism>
<sequence length="59" mass="7035">MMVNILNRVNYSKILLSLLFTSGFASAEWLCCVIQFRDRVTLFRMLFSQYDKFQAYLTQ</sequence>